<dbReference type="PIRSF" id="PIRSF029256">
    <property type="entry name" value="SpoU_TrmH_prd"/>
    <property type="match status" value="1"/>
</dbReference>
<dbReference type="SUPFAM" id="SSF75217">
    <property type="entry name" value="alpha/beta knot"/>
    <property type="match status" value="1"/>
</dbReference>
<keyword evidence="1 6" id="KW-0963">Cytoplasm</keyword>
<evidence type="ECO:0000259" key="8">
    <source>
        <dbReference type="Pfam" id="PF00588"/>
    </source>
</evidence>
<dbReference type="GO" id="GO:0002130">
    <property type="term" value="P:wobble position ribose methylation"/>
    <property type="evidence" value="ECO:0007669"/>
    <property type="project" value="TreeGrafter"/>
</dbReference>
<gene>
    <name evidence="9" type="primary">trmL</name>
    <name evidence="9" type="ORF">Pla111_27340</name>
</gene>
<dbReference type="FunFam" id="3.40.1280.10:FF:000002">
    <property type="entry name" value="Peptidylprolyl isomerase"/>
    <property type="match status" value="1"/>
</dbReference>
<reference evidence="9 10" key="1">
    <citation type="submission" date="2019-02" db="EMBL/GenBank/DDBJ databases">
        <title>Deep-cultivation of Planctomycetes and their phenomic and genomic characterization uncovers novel biology.</title>
        <authorList>
            <person name="Wiegand S."/>
            <person name="Jogler M."/>
            <person name="Boedeker C."/>
            <person name="Pinto D."/>
            <person name="Vollmers J."/>
            <person name="Rivas-Marin E."/>
            <person name="Kohn T."/>
            <person name="Peeters S.H."/>
            <person name="Heuer A."/>
            <person name="Rast P."/>
            <person name="Oberbeckmann S."/>
            <person name="Bunk B."/>
            <person name="Jeske O."/>
            <person name="Meyerdierks A."/>
            <person name="Storesund J.E."/>
            <person name="Kallscheuer N."/>
            <person name="Luecker S."/>
            <person name="Lage O.M."/>
            <person name="Pohl T."/>
            <person name="Merkel B.J."/>
            <person name="Hornburger P."/>
            <person name="Mueller R.-W."/>
            <person name="Bruemmer F."/>
            <person name="Labrenz M."/>
            <person name="Spormann A.M."/>
            <person name="Op Den Camp H."/>
            <person name="Overmann J."/>
            <person name="Amann R."/>
            <person name="Jetten M.S.M."/>
            <person name="Mascher T."/>
            <person name="Medema M.H."/>
            <person name="Devos D.P."/>
            <person name="Kaster A.-K."/>
            <person name="Ovreas L."/>
            <person name="Rohde M."/>
            <person name="Galperin M.Y."/>
            <person name="Jogler C."/>
        </authorList>
    </citation>
    <scope>NUCLEOTIDE SEQUENCE [LARGE SCALE GENOMIC DNA]</scope>
    <source>
        <strain evidence="9 10">Pla111</strain>
    </source>
</reference>
<dbReference type="EMBL" id="SJPH01000006">
    <property type="protein sequence ID" value="TWT42761.1"/>
    <property type="molecule type" value="Genomic_DNA"/>
</dbReference>
<dbReference type="EC" id="2.1.1.207" evidence="6"/>
<evidence type="ECO:0000256" key="7">
    <source>
        <dbReference type="PIRSR" id="PIRSR029256-1"/>
    </source>
</evidence>
<comment type="caution">
    <text evidence="6">Lacks conserved residue(s) required for the propagation of feature annotation.</text>
</comment>
<sequence>MDSPQLHIVLYQPEIPFNTGSVGRTCVALGAKLWLVRPLGFRVDHHHLRRAGLDYWQHLDWQVVDDWPTLLAELPTERLWCFTKRGDRGYLDADFQPGDALVFGRESSGLPSEILDQAAGRRLRIPTSELVRSLNLSNSVAVAAYEAHRQFGLQSGPTGN</sequence>
<dbReference type="GO" id="GO:0042802">
    <property type="term" value="F:identical protein binding"/>
    <property type="evidence" value="ECO:0007669"/>
    <property type="project" value="UniProtKB-ARBA"/>
</dbReference>
<dbReference type="GO" id="GO:0141102">
    <property type="term" value="F:tRNA (5-carboxymethylaminomethyluridine(34)-2'-O)-methyltransferase activity"/>
    <property type="evidence" value="ECO:0007669"/>
    <property type="project" value="RHEA"/>
</dbReference>
<evidence type="ECO:0000256" key="2">
    <source>
        <dbReference type="ARBA" id="ARBA00022603"/>
    </source>
</evidence>
<evidence type="ECO:0000256" key="5">
    <source>
        <dbReference type="ARBA" id="ARBA00022694"/>
    </source>
</evidence>
<dbReference type="Proteomes" id="UP000318995">
    <property type="component" value="Unassembled WGS sequence"/>
</dbReference>
<dbReference type="GO" id="GO:0005737">
    <property type="term" value="C:cytoplasm"/>
    <property type="evidence" value="ECO:0007669"/>
    <property type="project" value="UniProtKB-SubCell"/>
</dbReference>
<dbReference type="InterPro" id="IPR016914">
    <property type="entry name" value="TrmL"/>
</dbReference>
<evidence type="ECO:0000313" key="10">
    <source>
        <dbReference type="Proteomes" id="UP000318995"/>
    </source>
</evidence>
<dbReference type="PANTHER" id="PTHR42971">
    <property type="entry name" value="TRNA (CYTIDINE(34)-2'-O)-METHYLTRANSFERASE"/>
    <property type="match status" value="1"/>
</dbReference>
<feature type="binding site" evidence="6 7">
    <location>
        <position position="125"/>
    </location>
    <ligand>
        <name>S-adenosyl-L-methionine</name>
        <dbReference type="ChEBI" id="CHEBI:59789"/>
    </ligand>
</feature>
<feature type="binding site" evidence="6 7">
    <location>
        <position position="133"/>
    </location>
    <ligand>
        <name>S-adenosyl-L-methionine</name>
        <dbReference type="ChEBI" id="CHEBI:59789"/>
    </ligand>
</feature>
<evidence type="ECO:0000256" key="6">
    <source>
        <dbReference type="HAMAP-Rule" id="MF_01885"/>
    </source>
</evidence>
<proteinExistence type="inferred from homology"/>
<keyword evidence="5 6" id="KW-0819">tRNA processing</keyword>
<dbReference type="CDD" id="cd18094">
    <property type="entry name" value="SpoU-like_TrmL"/>
    <property type="match status" value="1"/>
</dbReference>
<evidence type="ECO:0000256" key="1">
    <source>
        <dbReference type="ARBA" id="ARBA00022490"/>
    </source>
</evidence>
<protein>
    <recommendedName>
        <fullName evidence="6">Putative tRNA (cytidine(34)-2'-O)-methyltransferase</fullName>
        <ecNumber evidence="6">2.1.1.207</ecNumber>
    </recommendedName>
    <alternativeName>
        <fullName evidence="6">tRNA (cytidine/uridine-2'-O-)-methyltransferase</fullName>
    </alternativeName>
</protein>
<dbReference type="HAMAP" id="MF_01885">
    <property type="entry name" value="tRNA_methyltr_TrmL"/>
    <property type="match status" value="1"/>
</dbReference>
<keyword evidence="3 6" id="KW-0808">Transferase</keyword>
<comment type="function">
    <text evidence="6">Could methylate the ribose at the nucleotide 34 wobble position in tRNA.</text>
</comment>
<dbReference type="Pfam" id="PF00588">
    <property type="entry name" value="SpoU_methylase"/>
    <property type="match status" value="1"/>
</dbReference>
<dbReference type="PANTHER" id="PTHR42971:SF1">
    <property type="entry name" value="TRNA (CYTIDINE(34)-2'-O)-METHYLTRANSFERASE"/>
    <property type="match status" value="1"/>
</dbReference>
<dbReference type="GO" id="GO:0141098">
    <property type="term" value="F:tRNA (cytidine(34)-2'-O)-methyltransferase activity"/>
    <property type="evidence" value="ECO:0007669"/>
    <property type="project" value="RHEA"/>
</dbReference>
<comment type="caution">
    <text evidence="9">The sequence shown here is derived from an EMBL/GenBank/DDBJ whole genome shotgun (WGS) entry which is preliminary data.</text>
</comment>
<accession>A0A5C5VYE1</accession>
<dbReference type="AlphaFoldDB" id="A0A5C5VYE1"/>
<feature type="domain" description="tRNA/rRNA methyltransferase SpoU type" evidence="8">
    <location>
        <begin position="6"/>
        <end position="145"/>
    </location>
</feature>
<dbReference type="InterPro" id="IPR001537">
    <property type="entry name" value="SpoU_MeTrfase"/>
</dbReference>
<evidence type="ECO:0000256" key="4">
    <source>
        <dbReference type="ARBA" id="ARBA00022691"/>
    </source>
</evidence>
<comment type="subcellular location">
    <subcellularLocation>
        <location evidence="6">Cytoplasm</location>
    </subcellularLocation>
</comment>
<dbReference type="RefSeq" id="WP_231931025.1">
    <property type="nucleotide sequence ID" value="NZ_SJPH01000006.1"/>
</dbReference>
<comment type="catalytic activity">
    <reaction evidence="6">
        <text>cytidine(34) in tRNA + S-adenosyl-L-methionine = 2'-O-methylcytidine(34) in tRNA + S-adenosyl-L-homocysteine + H(+)</text>
        <dbReference type="Rhea" id="RHEA:43084"/>
        <dbReference type="Rhea" id="RHEA-COMP:10331"/>
        <dbReference type="Rhea" id="RHEA-COMP:10332"/>
        <dbReference type="ChEBI" id="CHEBI:15378"/>
        <dbReference type="ChEBI" id="CHEBI:57856"/>
        <dbReference type="ChEBI" id="CHEBI:59789"/>
        <dbReference type="ChEBI" id="CHEBI:74495"/>
        <dbReference type="ChEBI" id="CHEBI:82748"/>
        <dbReference type="EC" id="2.1.1.207"/>
    </reaction>
</comment>
<evidence type="ECO:0000256" key="3">
    <source>
        <dbReference type="ARBA" id="ARBA00022679"/>
    </source>
</evidence>
<comment type="similarity">
    <text evidence="6">Belongs to the class IV-like SAM-binding methyltransferase superfamily. RNA methyltransferase TrmH family. TrmL subfamily.</text>
</comment>
<keyword evidence="2 6" id="KW-0489">Methyltransferase</keyword>
<comment type="catalytic activity">
    <reaction evidence="6">
        <text>5-carboxymethylaminomethyluridine(34) in tRNA(Leu) + S-adenosyl-L-methionine = 5-carboxymethylaminomethyl-2'-O-methyluridine(34) in tRNA(Leu) + S-adenosyl-L-homocysteine + H(+)</text>
        <dbReference type="Rhea" id="RHEA:43088"/>
        <dbReference type="Rhea" id="RHEA-COMP:10333"/>
        <dbReference type="Rhea" id="RHEA-COMP:10334"/>
        <dbReference type="ChEBI" id="CHEBI:15378"/>
        <dbReference type="ChEBI" id="CHEBI:57856"/>
        <dbReference type="ChEBI" id="CHEBI:59789"/>
        <dbReference type="ChEBI" id="CHEBI:74508"/>
        <dbReference type="ChEBI" id="CHEBI:74511"/>
        <dbReference type="EC" id="2.1.1.207"/>
    </reaction>
</comment>
<feature type="binding site" evidence="6 7">
    <location>
        <position position="104"/>
    </location>
    <ligand>
        <name>S-adenosyl-L-methionine</name>
        <dbReference type="ChEBI" id="CHEBI:59789"/>
    </ligand>
</feature>
<name>A0A5C5VYE1_9BACT</name>
<dbReference type="InterPro" id="IPR029028">
    <property type="entry name" value="Alpha/beta_knot_MTases"/>
</dbReference>
<dbReference type="InterPro" id="IPR029026">
    <property type="entry name" value="tRNA_m1G_MTases_N"/>
</dbReference>
<keyword evidence="10" id="KW-1185">Reference proteome</keyword>
<keyword evidence="4 6" id="KW-0949">S-adenosyl-L-methionine</keyword>
<evidence type="ECO:0000313" key="9">
    <source>
        <dbReference type="EMBL" id="TWT42761.1"/>
    </source>
</evidence>
<organism evidence="9 10">
    <name type="scientific">Botrimarina hoheduenensis</name>
    <dbReference type="NCBI Taxonomy" id="2528000"/>
    <lineage>
        <taxon>Bacteria</taxon>
        <taxon>Pseudomonadati</taxon>
        <taxon>Planctomycetota</taxon>
        <taxon>Planctomycetia</taxon>
        <taxon>Pirellulales</taxon>
        <taxon>Lacipirellulaceae</taxon>
        <taxon>Botrimarina</taxon>
    </lineage>
</organism>
<dbReference type="GO" id="GO:0003723">
    <property type="term" value="F:RNA binding"/>
    <property type="evidence" value="ECO:0007669"/>
    <property type="project" value="InterPro"/>
</dbReference>
<dbReference type="Gene3D" id="3.40.1280.10">
    <property type="match status" value="1"/>
</dbReference>